<evidence type="ECO:0000313" key="2">
    <source>
        <dbReference type="Proteomes" id="UP000324800"/>
    </source>
</evidence>
<organism evidence="1 2">
    <name type="scientific">Streblomastix strix</name>
    <dbReference type="NCBI Taxonomy" id="222440"/>
    <lineage>
        <taxon>Eukaryota</taxon>
        <taxon>Metamonada</taxon>
        <taxon>Preaxostyla</taxon>
        <taxon>Oxymonadida</taxon>
        <taxon>Streblomastigidae</taxon>
        <taxon>Streblomastix</taxon>
    </lineage>
</organism>
<name>A0A5J4UJW9_9EUKA</name>
<protein>
    <submittedName>
        <fullName evidence="1">Uncharacterized protein</fullName>
    </submittedName>
</protein>
<gene>
    <name evidence="1" type="ORF">EZS28_034091</name>
</gene>
<reference evidence="1 2" key="1">
    <citation type="submission" date="2019-03" db="EMBL/GenBank/DDBJ databases">
        <title>Single cell metagenomics reveals metabolic interactions within the superorganism composed of flagellate Streblomastix strix and complex community of Bacteroidetes bacteria on its surface.</title>
        <authorList>
            <person name="Treitli S.C."/>
            <person name="Kolisko M."/>
            <person name="Husnik F."/>
            <person name="Keeling P."/>
            <person name="Hampl V."/>
        </authorList>
    </citation>
    <scope>NUCLEOTIDE SEQUENCE [LARGE SCALE GENOMIC DNA]</scope>
    <source>
        <strain evidence="1">ST1C</strain>
    </source>
</reference>
<feature type="non-terminal residue" evidence="1">
    <location>
        <position position="639"/>
    </location>
</feature>
<sequence>MADRLQLDYNKMLEEAEQHRNNDSQEEFKLFLINRLTNQIKEIYDDYEYYTSKELTPRISEKLIQLYDFKKFNDEITPLDDDDEQEKPVITRKITGKAINIADCPYFAIVDIDIDKKLSEEDRNLIRNELQEKIYQSELNVALVKTGHGGLHIYCNMDPLILFAGNSMVKKITTEKYDVDIFACVDYNESKRCIVLPDSRIKDFEYDTVNKRQQPKQPNQIYKYEKLGKANIKFDKKKDLDVISQVFEVLGFDIELIKYHEQPEQDDKASQDVNMTKQQAEILINGLNKLIIHNYAAKSEKETTLFKLFSSVNGMKAIADVDQQWINEVYNKISQIQGLTIKARSNFDRTRIKLAERSCTPHYIEKLVRLTNEEYYNSEYLPTKVKSEDTKSQSSSKSNNDDDVIDLAKITVNNIDLTDQFELADIQAKISKDEYECVEDIISDMTKILRYIHSDTVTFLFKQYDNLEKKYIFVWKSKSCVQDILNMIPAHFNRKKSKTLWQLVLACNQIFLIKKVEFKSDDSGKVLSQTDVFSMFQGWKYHQLEQINMELIQPYLDHIKQVISSNDTTVYEYILKWFAMIIQHPEQQTRVSMILRGGQGCGKNTFTDVLSELVSGYSLRNITSLTSVTGQFNSILSNR</sequence>
<dbReference type="EMBL" id="SNRW01015439">
    <property type="protein sequence ID" value="KAA6370381.1"/>
    <property type="molecule type" value="Genomic_DNA"/>
</dbReference>
<dbReference type="AlphaFoldDB" id="A0A5J4UJW9"/>
<dbReference type="SUPFAM" id="SSF56747">
    <property type="entry name" value="Prim-pol domain"/>
    <property type="match status" value="1"/>
</dbReference>
<dbReference type="Proteomes" id="UP000324800">
    <property type="component" value="Unassembled WGS sequence"/>
</dbReference>
<evidence type="ECO:0000313" key="1">
    <source>
        <dbReference type="EMBL" id="KAA6370381.1"/>
    </source>
</evidence>
<accession>A0A5J4UJW9</accession>
<comment type="caution">
    <text evidence="1">The sequence shown here is derived from an EMBL/GenBank/DDBJ whole genome shotgun (WGS) entry which is preliminary data.</text>
</comment>
<proteinExistence type="predicted"/>